<sequence length="71" mass="7672">MLRTSRFLLKSLRGFLEEEVGEDHDAELYVVDSEQFLSEDVSDVGGRGVDATQGNSHKGRSGNATGTSTDP</sequence>
<comment type="caution">
    <text evidence="2">The sequence shown here is derived from an EMBL/GenBank/DDBJ whole genome shotgun (WGS) entry which is preliminary data.</text>
</comment>
<feature type="compositionally biased region" description="Polar residues" evidence="1">
    <location>
        <begin position="52"/>
        <end position="71"/>
    </location>
</feature>
<accession>A0ABR2S133</accession>
<dbReference type="Proteomes" id="UP001396334">
    <property type="component" value="Unassembled WGS sequence"/>
</dbReference>
<gene>
    <name evidence="2" type="ORF">V6N11_034004</name>
</gene>
<dbReference type="EMBL" id="JBBPBN010000018">
    <property type="protein sequence ID" value="KAK9018961.1"/>
    <property type="molecule type" value="Genomic_DNA"/>
</dbReference>
<reference evidence="2 3" key="1">
    <citation type="journal article" date="2024" name="G3 (Bethesda)">
        <title>Genome assembly of Hibiscus sabdariffa L. provides insights into metabolisms of medicinal natural products.</title>
        <authorList>
            <person name="Kim T."/>
        </authorList>
    </citation>
    <scope>NUCLEOTIDE SEQUENCE [LARGE SCALE GENOMIC DNA]</scope>
    <source>
        <strain evidence="2">TK-2024</strain>
        <tissue evidence="2">Old leaves</tissue>
    </source>
</reference>
<organism evidence="2 3">
    <name type="scientific">Hibiscus sabdariffa</name>
    <name type="common">roselle</name>
    <dbReference type="NCBI Taxonomy" id="183260"/>
    <lineage>
        <taxon>Eukaryota</taxon>
        <taxon>Viridiplantae</taxon>
        <taxon>Streptophyta</taxon>
        <taxon>Embryophyta</taxon>
        <taxon>Tracheophyta</taxon>
        <taxon>Spermatophyta</taxon>
        <taxon>Magnoliopsida</taxon>
        <taxon>eudicotyledons</taxon>
        <taxon>Gunneridae</taxon>
        <taxon>Pentapetalae</taxon>
        <taxon>rosids</taxon>
        <taxon>malvids</taxon>
        <taxon>Malvales</taxon>
        <taxon>Malvaceae</taxon>
        <taxon>Malvoideae</taxon>
        <taxon>Hibiscus</taxon>
    </lineage>
</organism>
<protein>
    <submittedName>
        <fullName evidence="2">Uncharacterized protein</fullName>
    </submittedName>
</protein>
<evidence type="ECO:0000256" key="1">
    <source>
        <dbReference type="SAM" id="MobiDB-lite"/>
    </source>
</evidence>
<evidence type="ECO:0000313" key="2">
    <source>
        <dbReference type="EMBL" id="KAK9018961.1"/>
    </source>
</evidence>
<proteinExistence type="predicted"/>
<keyword evidence="3" id="KW-1185">Reference proteome</keyword>
<name>A0ABR2S133_9ROSI</name>
<evidence type="ECO:0000313" key="3">
    <source>
        <dbReference type="Proteomes" id="UP001396334"/>
    </source>
</evidence>
<feature type="region of interest" description="Disordered" evidence="1">
    <location>
        <begin position="41"/>
        <end position="71"/>
    </location>
</feature>